<organism evidence="2 3">
    <name type="scientific">Rhodonia placenta</name>
    <dbReference type="NCBI Taxonomy" id="104341"/>
    <lineage>
        <taxon>Eukaryota</taxon>
        <taxon>Fungi</taxon>
        <taxon>Dikarya</taxon>
        <taxon>Basidiomycota</taxon>
        <taxon>Agaricomycotina</taxon>
        <taxon>Agaricomycetes</taxon>
        <taxon>Polyporales</taxon>
        <taxon>Adustoporiaceae</taxon>
        <taxon>Rhodonia</taxon>
    </lineage>
</organism>
<sequence>MYAQGVLQFQCFAFECVGFNHELDATFHGRTQSMGTIIPIPQNGPTGSKPQKRSHDEERSDQPQKKAKTSKKAKKT</sequence>
<reference evidence="2" key="1">
    <citation type="submission" date="2020-11" db="EMBL/GenBank/DDBJ databases">
        <authorList>
            <person name="Koelle M."/>
            <person name="Horta M.A.C."/>
            <person name="Nowrousian M."/>
            <person name="Ohm R.A."/>
            <person name="Benz P."/>
            <person name="Pilgard A."/>
        </authorList>
    </citation>
    <scope>NUCLEOTIDE SEQUENCE</scope>
    <source>
        <strain evidence="2">FPRL280</strain>
    </source>
</reference>
<dbReference type="AlphaFoldDB" id="A0A8H7U8H7"/>
<comment type="caution">
    <text evidence="2">The sequence shown here is derived from an EMBL/GenBank/DDBJ whole genome shotgun (WGS) entry which is preliminary data.</text>
</comment>
<feature type="compositionally biased region" description="Basic residues" evidence="1">
    <location>
        <begin position="65"/>
        <end position="76"/>
    </location>
</feature>
<name>A0A8H7U8H7_9APHY</name>
<proteinExistence type="predicted"/>
<gene>
    <name evidence="2" type="ORF">IEO21_00369</name>
</gene>
<evidence type="ECO:0000313" key="3">
    <source>
        <dbReference type="Proteomes" id="UP000639403"/>
    </source>
</evidence>
<dbReference type="Proteomes" id="UP000639403">
    <property type="component" value="Unassembled WGS sequence"/>
</dbReference>
<dbReference type="EMBL" id="JADOXO010000002">
    <property type="protein sequence ID" value="KAF9821939.1"/>
    <property type="molecule type" value="Genomic_DNA"/>
</dbReference>
<feature type="region of interest" description="Disordered" evidence="1">
    <location>
        <begin position="33"/>
        <end position="76"/>
    </location>
</feature>
<feature type="compositionally biased region" description="Basic and acidic residues" evidence="1">
    <location>
        <begin position="53"/>
        <end position="64"/>
    </location>
</feature>
<evidence type="ECO:0000256" key="1">
    <source>
        <dbReference type="SAM" id="MobiDB-lite"/>
    </source>
</evidence>
<protein>
    <submittedName>
        <fullName evidence="2">Uncharacterized protein</fullName>
    </submittedName>
</protein>
<evidence type="ECO:0000313" key="2">
    <source>
        <dbReference type="EMBL" id="KAF9821939.1"/>
    </source>
</evidence>
<reference evidence="2" key="2">
    <citation type="journal article" name="Front. Microbiol.">
        <title>Degradative Capacity of Two Strains of Rhodonia placenta: From Phenotype to Genotype.</title>
        <authorList>
            <person name="Kolle M."/>
            <person name="Horta M.A.C."/>
            <person name="Nowrousian M."/>
            <person name="Ohm R.A."/>
            <person name="Benz J.P."/>
            <person name="Pilgard A."/>
        </authorList>
    </citation>
    <scope>NUCLEOTIDE SEQUENCE</scope>
    <source>
        <strain evidence="2">FPRL280</strain>
    </source>
</reference>
<accession>A0A8H7U8H7</accession>